<proteinExistence type="predicted"/>
<dbReference type="OrthoDB" id="1097360at2"/>
<dbReference type="Pfam" id="PF12784">
    <property type="entry name" value="PDDEXK_2"/>
    <property type="match status" value="1"/>
</dbReference>
<evidence type="ECO:0000313" key="1">
    <source>
        <dbReference type="EMBL" id="AXF56558.1"/>
    </source>
</evidence>
<sequence length="62" mass="7268">MDIEDKTGRLDVRAETIGKMQIDVEVQLQNQGNMLRCTLYYLSKMYVQSIRPGDDYAKLKKR</sequence>
<dbReference type="KEGG" id="rue:DT065_11345"/>
<reference evidence="1 2" key="1">
    <citation type="journal article" date="2018" name="J. Microbiol.">
        <title>Salicibibacter kimchii gen. nov., sp. nov., a moderately halophilic and alkalitolerant bacterium in the family Bacillaceae, isolated from kimchi.</title>
        <authorList>
            <person name="Jang J.Y."/>
            <person name="Oh Y.J."/>
            <person name="Lim S.K."/>
            <person name="Park H.K."/>
            <person name="Lee C."/>
            <person name="Kim J.Y."/>
            <person name="Lee M.A."/>
            <person name="Choi H.J."/>
        </authorList>
    </citation>
    <scope>NUCLEOTIDE SEQUENCE [LARGE SCALE GENOMIC DNA]</scope>
    <source>
        <strain evidence="1 2">NKC1-1</strain>
    </source>
</reference>
<dbReference type="Proteomes" id="UP000252100">
    <property type="component" value="Chromosome"/>
</dbReference>
<organism evidence="1 2">
    <name type="scientific">Salicibibacter kimchii</name>
    <dbReference type="NCBI Taxonomy" id="2099786"/>
    <lineage>
        <taxon>Bacteria</taxon>
        <taxon>Bacillati</taxon>
        <taxon>Bacillota</taxon>
        <taxon>Bacilli</taxon>
        <taxon>Bacillales</taxon>
        <taxon>Bacillaceae</taxon>
        <taxon>Salicibibacter</taxon>
    </lineage>
</organism>
<accession>A0A345C027</accession>
<keyword evidence="2" id="KW-1185">Reference proteome</keyword>
<protein>
    <submittedName>
        <fullName evidence="1">Uncharacterized protein</fullName>
    </submittedName>
</protein>
<dbReference type="AlphaFoldDB" id="A0A345C027"/>
<evidence type="ECO:0000313" key="2">
    <source>
        <dbReference type="Proteomes" id="UP000252100"/>
    </source>
</evidence>
<name>A0A345C027_9BACI</name>
<dbReference type="EMBL" id="CP031092">
    <property type="protein sequence ID" value="AXF56558.1"/>
    <property type="molecule type" value="Genomic_DNA"/>
</dbReference>
<dbReference type="RefSeq" id="WP_114373447.1">
    <property type="nucleotide sequence ID" value="NZ_CP031092.1"/>
</dbReference>
<gene>
    <name evidence="1" type="ORF">DT065_11345</name>
</gene>